<keyword evidence="7" id="KW-0067">ATP-binding</keyword>
<dbReference type="InterPro" id="IPR042485">
    <property type="entry name" value="T7SS_EccB_R3"/>
</dbReference>
<organism evidence="11 12">
    <name type="scientific">Saccharopolyspora rosea</name>
    <dbReference type="NCBI Taxonomy" id="524884"/>
    <lineage>
        <taxon>Bacteria</taxon>
        <taxon>Bacillati</taxon>
        <taxon>Actinomycetota</taxon>
        <taxon>Actinomycetes</taxon>
        <taxon>Pseudonocardiales</taxon>
        <taxon>Pseudonocardiaceae</taxon>
        <taxon>Saccharopolyspora</taxon>
    </lineage>
</organism>
<dbReference type="EMBL" id="JBHTIW010000003">
    <property type="protein sequence ID" value="MFD0919611.1"/>
    <property type="molecule type" value="Genomic_DNA"/>
</dbReference>
<gene>
    <name evidence="11" type="primary">eccB</name>
    <name evidence="11" type="ORF">ACFQ16_07635</name>
</gene>
<evidence type="ECO:0000256" key="9">
    <source>
        <dbReference type="ARBA" id="ARBA00023136"/>
    </source>
</evidence>
<evidence type="ECO:0000256" key="1">
    <source>
        <dbReference type="ARBA" id="ARBA00004162"/>
    </source>
</evidence>
<name>A0ABW3FM70_9PSEU</name>
<evidence type="ECO:0000313" key="12">
    <source>
        <dbReference type="Proteomes" id="UP001597018"/>
    </source>
</evidence>
<evidence type="ECO:0000256" key="7">
    <source>
        <dbReference type="ARBA" id="ARBA00022840"/>
    </source>
</evidence>
<dbReference type="PANTHER" id="PTHR40765">
    <property type="entry name" value="ESX-2 SECRETION SYSTEM ATPASE ECCB2"/>
    <property type="match status" value="1"/>
</dbReference>
<evidence type="ECO:0000256" key="2">
    <source>
        <dbReference type="ARBA" id="ARBA00008149"/>
    </source>
</evidence>
<keyword evidence="4 10" id="KW-0812">Transmembrane</keyword>
<feature type="transmembrane region" description="Helical" evidence="10">
    <location>
        <begin position="37"/>
        <end position="61"/>
    </location>
</feature>
<dbReference type="InterPro" id="IPR044857">
    <property type="entry name" value="T7SS_EccB_R1"/>
</dbReference>
<evidence type="ECO:0000256" key="5">
    <source>
        <dbReference type="ARBA" id="ARBA00022741"/>
    </source>
</evidence>
<keyword evidence="3" id="KW-1003">Cell membrane</keyword>
<dbReference type="Gene3D" id="2.40.50.910">
    <property type="entry name" value="Type VII secretion system EccB, repeat 3 domain"/>
    <property type="match status" value="1"/>
</dbReference>
<evidence type="ECO:0000256" key="4">
    <source>
        <dbReference type="ARBA" id="ARBA00022692"/>
    </source>
</evidence>
<dbReference type="RefSeq" id="WP_263252502.1">
    <property type="nucleotide sequence ID" value="NZ_BAABLT010000001.1"/>
</dbReference>
<accession>A0ABW3FM70</accession>
<reference evidence="12" key="1">
    <citation type="journal article" date="2019" name="Int. J. Syst. Evol. Microbiol.">
        <title>The Global Catalogue of Microorganisms (GCM) 10K type strain sequencing project: providing services to taxonomists for standard genome sequencing and annotation.</title>
        <authorList>
            <consortium name="The Broad Institute Genomics Platform"/>
            <consortium name="The Broad Institute Genome Sequencing Center for Infectious Disease"/>
            <person name="Wu L."/>
            <person name="Ma J."/>
        </authorList>
    </citation>
    <scope>NUCLEOTIDE SEQUENCE [LARGE SCALE GENOMIC DNA]</scope>
    <source>
        <strain evidence="12">CCUG 56401</strain>
    </source>
</reference>
<dbReference type="PANTHER" id="PTHR40765:SF2">
    <property type="entry name" value="ESX-2 SECRETION SYSTEM ATPASE ECCB2"/>
    <property type="match status" value="1"/>
</dbReference>
<evidence type="ECO:0000256" key="8">
    <source>
        <dbReference type="ARBA" id="ARBA00022989"/>
    </source>
</evidence>
<evidence type="ECO:0000256" key="6">
    <source>
        <dbReference type="ARBA" id="ARBA00022801"/>
    </source>
</evidence>
<comment type="subcellular location">
    <subcellularLocation>
        <location evidence="1">Cell membrane</location>
        <topology evidence="1">Single-pass membrane protein</topology>
    </subcellularLocation>
</comment>
<keyword evidence="9 10" id="KW-0472">Membrane</keyword>
<sequence length="479" mass="49588">MRSRRDQVQAYFFVVGRLVSALVRGRPDEPATPARRFVANAVVGCLVAALVVVAFGIVGVVSPGANQSWRAPGSVIVEQETGAKYVYLADKLRPVLNFASARLLVNSPQGTVVSVSAKSLRDVPRGLPLGIPDAPDSLPAADSLSGEPWYVCADTWHDKSNTPWPVTDVQVRDLGGKSIDEDHAMLVSTPDSATYLVWRGSRFRIPSRAVLDALGYDAIRPLPVASSWVQALPSGPDLAAPDVPGLGGTGPAVKGTPGRIGQVYEVHNSVVGADRFYLLLADGLAPVTRTRAALLLSDPDLAAAYPGSRPTALPIDGGTVASLPRSTQVPLSPDLPGDPPKIKQVDRDARQVPCARFRVGSGDDVPTDVVMVSRDQARASGVARSVGPRDALAYQVGVPPSTGVLARELAAPGAPGGARYVITDQGVKYPLSSGEVAGVLGYAGAAAVPVPAELLALLPTGPALDPSAAAQEHPGGAAS</sequence>
<keyword evidence="12" id="KW-1185">Reference proteome</keyword>
<dbReference type="NCBIfam" id="TIGR03919">
    <property type="entry name" value="T7SS_EccB"/>
    <property type="match status" value="1"/>
</dbReference>
<keyword evidence="6" id="KW-0378">Hydrolase</keyword>
<evidence type="ECO:0000256" key="3">
    <source>
        <dbReference type="ARBA" id="ARBA00022475"/>
    </source>
</evidence>
<proteinExistence type="inferred from homology"/>
<comment type="similarity">
    <text evidence="2">Belongs to the EccB family.</text>
</comment>
<comment type="caution">
    <text evidence="11">The sequence shown here is derived from an EMBL/GenBank/DDBJ whole genome shotgun (WGS) entry which is preliminary data.</text>
</comment>
<evidence type="ECO:0000256" key="10">
    <source>
        <dbReference type="SAM" id="Phobius"/>
    </source>
</evidence>
<keyword evidence="8 10" id="KW-1133">Transmembrane helix</keyword>
<keyword evidence="5" id="KW-0547">Nucleotide-binding</keyword>
<protein>
    <submittedName>
        <fullName evidence="11">Type VII secretion protein EccB</fullName>
    </submittedName>
</protein>
<dbReference type="InterPro" id="IPR007795">
    <property type="entry name" value="T7SS_EccB"/>
</dbReference>
<dbReference type="Gene3D" id="3.30.2390.20">
    <property type="entry name" value="Type VII secretion system EccB, repeat 1 domain"/>
    <property type="match status" value="1"/>
</dbReference>
<dbReference type="Proteomes" id="UP001597018">
    <property type="component" value="Unassembled WGS sequence"/>
</dbReference>
<evidence type="ECO:0000313" key="11">
    <source>
        <dbReference type="EMBL" id="MFD0919611.1"/>
    </source>
</evidence>
<dbReference type="Pfam" id="PF05108">
    <property type="entry name" value="T7SS_ESX1_EccB"/>
    <property type="match status" value="1"/>
</dbReference>